<evidence type="ECO:0000313" key="2">
    <source>
        <dbReference type="EMBL" id="ACL55650.1"/>
    </source>
</evidence>
<proteinExistence type="predicted"/>
<reference evidence="2 3" key="1">
    <citation type="submission" date="2009-01" db="EMBL/GenBank/DDBJ databases">
        <title>Complete sequence of chromosome of Methylobacterium nodulans ORS 2060.</title>
        <authorList>
            <consortium name="US DOE Joint Genome Institute"/>
            <person name="Lucas S."/>
            <person name="Copeland A."/>
            <person name="Lapidus A."/>
            <person name="Glavina del Rio T."/>
            <person name="Dalin E."/>
            <person name="Tice H."/>
            <person name="Bruce D."/>
            <person name="Goodwin L."/>
            <person name="Pitluck S."/>
            <person name="Sims D."/>
            <person name="Brettin T."/>
            <person name="Detter J.C."/>
            <person name="Han C."/>
            <person name="Larimer F."/>
            <person name="Land M."/>
            <person name="Hauser L."/>
            <person name="Kyrpides N."/>
            <person name="Ivanova N."/>
            <person name="Marx C.J."/>
            <person name="Richardson P."/>
        </authorList>
    </citation>
    <scope>NUCLEOTIDE SEQUENCE [LARGE SCALE GENOMIC DNA]</scope>
    <source>
        <strain evidence="3">LMG 21967 / CNCM I-2342 / ORS 2060</strain>
    </source>
</reference>
<organism evidence="2 3">
    <name type="scientific">Methylobacterium nodulans (strain LMG 21967 / CNCM I-2342 / ORS 2060)</name>
    <dbReference type="NCBI Taxonomy" id="460265"/>
    <lineage>
        <taxon>Bacteria</taxon>
        <taxon>Pseudomonadati</taxon>
        <taxon>Pseudomonadota</taxon>
        <taxon>Alphaproteobacteria</taxon>
        <taxon>Hyphomicrobiales</taxon>
        <taxon>Methylobacteriaceae</taxon>
        <taxon>Methylobacterium</taxon>
    </lineage>
</organism>
<dbReference type="EMBL" id="CP001349">
    <property type="protein sequence ID" value="ACL55650.1"/>
    <property type="molecule type" value="Genomic_DNA"/>
</dbReference>
<evidence type="ECO:0000313" key="3">
    <source>
        <dbReference type="Proteomes" id="UP000008207"/>
    </source>
</evidence>
<dbReference type="KEGG" id="mno:Mnod_0614"/>
<feature type="region of interest" description="Disordered" evidence="1">
    <location>
        <begin position="46"/>
        <end position="100"/>
    </location>
</feature>
<feature type="compositionally biased region" description="Basic and acidic residues" evidence="1">
    <location>
        <begin position="67"/>
        <end position="76"/>
    </location>
</feature>
<dbReference type="AlphaFoldDB" id="B8IDS8"/>
<sequence length="261" mass="26957">MTVPLPPGVPESYAETWATIVAAFCQGVALQEMQKADAGVALNESAVRTAEPAPPQQDAPATRKKREATCRREKATAKRQAAASPKASARPQRRPSATVPTTGATIVAKAEAQQLAALARPATPAAADRPVVTVQAAVRRGRVASDFPNADAFLLAPPPGGKGARMFAALLRLRAGALPSATGLDDGGDDQRAMALAAQRRLKVCAAQDLLALADLYDHCSTLYPEVQVPPTDGLPINGDALRAAVARASGSSPALACMEV</sequence>
<keyword evidence="3" id="KW-1185">Reference proteome</keyword>
<dbReference type="RefSeq" id="WP_015927359.1">
    <property type="nucleotide sequence ID" value="NC_011894.1"/>
</dbReference>
<accession>B8IDS8</accession>
<protein>
    <submittedName>
        <fullName evidence="2">Uncharacterized protein</fullName>
    </submittedName>
</protein>
<dbReference type="OrthoDB" id="9902418at2"/>
<gene>
    <name evidence="2" type="ordered locus">Mnod_0614</name>
</gene>
<dbReference type="Proteomes" id="UP000008207">
    <property type="component" value="Chromosome"/>
</dbReference>
<name>B8IDS8_METNO</name>
<dbReference type="STRING" id="460265.Mnod_0614"/>
<dbReference type="HOGENOM" id="CLU_1064807_0_0_5"/>
<evidence type="ECO:0000256" key="1">
    <source>
        <dbReference type="SAM" id="MobiDB-lite"/>
    </source>
</evidence>